<dbReference type="InterPro" id="IPR029065">
    <property type="entry name" value="Enolase_C-like"/>
</dbReference>
<dbReference type="InterPro" id="IPR046945">
    <property type="entry name" value="RHMD-like"/>
</dbReference>
<dbReference type="SFLD" id="SFLDG00179">
    <property type="entry name" value="mandelate_racemase"/>
    <property type="match status" value="1"/>
</dbReference>
<sequence>MEADEERRRADDREGSAGVIISEVRLRRLTGTMPTDGDYWEDRLVRPLDVYPEYRSRDDHEGGVQTPDGFVITAHFVEIETDDGLVGRAGPVPENVAWLVARDLRPLLIGRDPIAGEKLWDQMHRSQVHGRQGVPMLAISAVDCALWDLRGKWLGRPVFRLLGGPTRDTVPAYASMLGFSVRDLELVRERAIEYKERGYRAQKWFFRYGPTSGYEGLHANVDLVRTVREAVGDDYDLMFDCWQSMDVSYVTELASRLAPYRPRWLEEVVMPDRIDGYRRLRDRLDIPLAGAEHEYTRWGFRRFVDSGALDVVQPDIYWCGGLSETLKIAAYATAHDLVVIPHGHSAAATLQFSLTQSPMHTPYQEDLVKWNGIHQYFLADPVVPVAGMLHPTDHAGIGMELDLSHAATDEFVLA</sequence>
<keyword evidence="6" id="KW-1185">Reference proteome</keyword>
<evidence type="ECO:0000256" key="2">
    <source>
        <dbReference type="ARBA" id="ARBA00022723"/>
    </source>
</evidence>
<dbReference type="Pfam" id="PF13378">
    <property type="entry name" value="MR_MLE_C"/>
    <property type="match status" value="1"/>
</dbReference>
<feature type="domain" description="Mandelate racemase/muconate lactonizing enzyme C-terminal" evidence="4">
    <location>
        <begin position="184"/>
        <end position="287"/>
    </location>
</feature>
<comment type="cofactor">
    <cofactor evidence="1">
        <name>Mg(2+)</name>
        <dbReference type="ChEBI" id="CHEBI:18420"/>
    </cofactor>
</comment>
<dbReference type="SUPFAM" id="SSF54826">
    <property type="entry name" value="Enolase N-terminal domain-like"/>
    <property type="match status" value="1"/>
</dbReference>
<dbReference type="InterPro" id="IPR013341">
    <property type="entry name" value="Mandelate_racemase_N_dom"/>
</dbReference>
<keyword evidence="3" id="KW-0460">Magnesium</keyword>
<keyword evidence="2" id="KW-0479">Metal-binding</keyword>
<accession>A0ABW4ES18</accession>
<evidence type="ECO:0000259" key="4">
    <source>
        <dbReference type="SMART" id="SM00922"/>
    </source>
</evidence>
<protein>
    <submittedName>
        <fullName evidence="5">Enolase C-terminal domain-like protein</fullName>
    </submittedName>
</protein>
<dbReference type="Gene3D" id="3.20.20.120">
    <property type="entry name" value="Enolase-like C-terminal domain"/>
    <property type="match status" value="1"/>
</dbReference>
<dbReference type="RefSeq" id="WP_344729713.1">
    <property type="nucleotide sequence ID" value="NZ_BAAAUS010000063.1"/>
</dbReference>
<dbReference type="Pfam" id="PF02746">
    <property type="entry name" value="MR_MLE_N"/>
    <property type="match status" value="1"/>
</dbReference>
<dbReference type="SMART" id="SM00922">
    <property type="entry name" value="MR_MLE"/>
    <property type="match status" value="1"/>
</dbReference>
<evidence type="ECO:0000256" key="3">
    <source>
        <dbReference type="ARBA" id="ARBA00022842"/>
    </source>
</evidence>
<name>A0ABW4ES18_9PSEU</name>
<reference evidence="6" key="1">
    <citation type="journal article" date="2019" name="Int. J. Syst. Evol. Microbiol.">
        <title>The Global Catalogue of Microorganisms (GCM) 10K type strain sequencing project: providing services to taxonomists for standard genome sequencing and annotation.</title>
        <authorList>
            <consortium name="The Broad Institute Genomics Platform"/>
            <consortium name="The Broad Institute Genome Sequencing Center for Infectious Disease"/>
            <person name="Wu L."/>
            <person name="Ma J."/>
        </authorList>
    </citation>
    <scope>NUCLEOTIDE SEQUENCE [LARGE SCALE GENOMIC DNA]</scope>
    <source>
        <strain evidence="6">CCM 7043</strain>
    </source>
</reference>
<evidence type="ECO:0000256" key="1">
    <source>
        <dbReference type="ARBA" id="ARBA00001946"/>
    </source>
</evidence>
<dbReference type="InterPro" id="IPR018110">
    <property type="entry name" value="Mandel_Rmase/mucon_lact_enz_CS"/>
</dbReference>
<comment type="caution">
    <text evidence="5">The sequence shown here is derived from an EMBL/GenBank/DDBJ whole genome shotgun (WGS) entry which is preliminary data.</text>
</comment>
<gene>
    <name evidence="5" type="ORF">ACFSJD_13370</name>
</gene>
<evidence type="ECO:0000313" key="6">
    <source>
        <dbReference type="Proteomes" id="UP001597114"/>
    </source>
</evidence>
<dbReference type="SUPFAM" id="SSF51604">
    <property type="entry name" value="Enolase C-terminal domain-like"/>
    <property type="match status" value="1"/>
</dbReference>
<dbReference type="EMBL" id="JBHUCO010000013">
    <property type="protein sequence ID" value="MFD1518483.1"/>
    <property type="molecule type" value="Genomic_DNA"/>
</dbReference>
<dbReference type="InterPro" id="IPR029017">
    <property type="entry name" value="Enolase-like_N"/>
</dbReference>
<proteinExistence type="predicted"/>
<dbReference type="SFLD" id="SFLDS00001">
    <property type="entry name" value="Enolase"/>
    <property type="match status" value="1"/>
</dbReference>
<evidence type="ECO:0000313" key="5">
    <source>
        <dbReference type="EMBL" id="MFD1518483.1"/>
    </source>
</evidence>
<dbReference type="Gene3D" id="3.30.390.10">
    <property type="entry name" value="Enolase-like, N-terminal domain"/>
    <property type="match status" value="1"/>
</dbReference>
<dbReference type="PANTHER" id="PTHR13794:SF58">
    <property type="entry name" value="MITOCHONDRIAL ENOLASE SUPERFAMILY MEMBER 1"/>
    <property type="match status" value="1"/>
</dbReference>
<dbReference type="PANTHER" id="PTHR13794">
    <property type="entry name" value="ENOLASE SUPERFAMILY, MANDELATE RACEMASE"/>
    <property type="match status" value="1"/>
</dbReference>
<dbReference type="PROSITE" id="PS00908">
    <property type="entry name" value="MR_MLE_1"/>
    <property type="match status" value="1"/>
</dbReference>
<dbReference type="InterPro" id="IPR036849">
    <property type="entry name" value="Enolase-like_C_sf"/>
</dbReference>
<organism evidence="5 6">
    <name type="scientific">Pseudonocardia yunnanensis</name>
    <dbReference type="NCBI Taxonomy" id="58107"/>
    <lineage>
        <taxon>Bacteria</taxon>
        <taxon>Bacillati</taxon>
        <taxon>Actinomycetota</taxon>
        <taxon>Actinomycetes</taxon>
        <taxon>Pseudonocardiales</taxon>
        <taxon>Pseudonocardiaceae</taxon>
        <taxon>Pseudonocardia</taxon>
    </lineage>
</organism>
<dbReference type="Proteomes" id="UP001597114">
    <property type="component" value="Unassembled WGS sequence"/>
</dbReference>
<dbReference type="InterPro" id="IPR013342">
    <property type="entry name" value="Mandelate_racemase_C"/>
</dbReference>